<protein>
    <submittedName>
        <fullName evidence="2">Uncharacterized protein</fullName>
    </submittedName>
</protein>
<dbReference type="RefSeq" id="XP_012179582.1">
    <property type="nucleotide sequence ID" value="XM_012324192.1"/>
</dbReference>
<feature type="compositionally biased region" description="Basic and acidic residues" evidence="1">
    <location>
        <begin position="63"/>
        <end position="79"/>
    </location>
</feature>
<dbReference type="AlphaFoldDB" id="J4H1S8"/>
<name>J4H1S8_9APHY</name>
<dbReference type="EMBL" id="HE796978">
    <property type="protein sequence ID" value="CCM00299.1"/>
    <property type="molecule type" value="Genomic_DNA"/>
</dbReference>
<keyword evidence="3" id="KW-1185">Reference proteome</keyword>
<sequence>MPLQYIQDVKPSGYIEILPEQAKPADRRMSMVNSDWKPSPGVPKPDRHGRFLRSYDGDDGDEDHSNSHREERSEYHGDLPYRRARAVVRAFLDQL</sequence>
<gene>
    <name evidence="2" type="ORF">FIBRA_02329</name>
</gene>
<organism evidence="2 3">
    <name type="scientific">Fibroporia radiculosa</name>
    <dbReference type="NCBI Taxonomy" id="599839"/>
    <lineage>
        <taxon>Eukaryota</taxon>
        <taxon>Fungi</taxon>
        <taxon>Dikarya</taxon>
        <taxon>Basidiomycota</taxon>
        <taxon>Agaricomycotina</taxon>
        <taxon>Agaricomycetes</taxon>
        <taxon>Polyporales</taxon>
        <taxon>Fibroporiaceae</taxon>
        <taxon>Fibroporia</taxon>
    </lineage>
</organism>
<dbReference type="Proteomes" id="UP000006352">
    <property type="component" value="Unassembled WGS sequence"/>
</dbReference>
<evidence type="ECO:0000313" key="2">
    <source>
        <dbReference type="EMBL" id="CCM00299.1"/>
    </source>
</evidence>
<dbReference type="HOGENOM" id="CLU_2372832_0_0_1"/>
<accession>J4H1S8</accession>
<feature type="region of interest" description="Disordered" evidence="1">
    <location>
        <begin position="20"/>
        <end position="79"/>
    </location>
</feature>
<dbReference type="InParanoid" id="J4H1S8"/>
<reference evidence="2 3" key="1">
    <citation type="journal article" date="2012" name="Appl. Environ. Microbiol.">
        <title>Short-read sequencing for genomic analysis of the brown rot fungus Fibroporia radiculosa.</title>
        <authorList>
            <person name="Tang J.D."/>
            <person name="Perkins A.D."/>
            <person name="Sonstegard T.S."/>
            <person name="Schroeder S.G."/>
            <person name="Burgess S.C."/>
            <person name="Diehl S.V."/>
        </authorList>
    </citation>
    <scope>NUCLEOTIDE SEQUENCE [LARGE SCALE GENOMIC DNA]</scope>
    <source>
        <strain evidence="2 3">TFFH 294</strain>
    </source>
</reference>
<dbReference type="GeneID" id="24095210"/>
<proteinExistence type="predicted"/>
<feature type="compositionally biased region" description="Basic and acidic residues" evidence="1">
    <location>
        <begin position="44"/>
        <end position="56"/>
    </location>
</feature>
<evidence type="ECO:0000313" key="3">
    <source>
        <dbReference type="Proteomes" id="UP000006352"/>
    </source>
</evidence>
<evidence type="ECO:0000256" key="1">
    <source>
        <dbReference type="SAM" id="MobiDB-lite"/>
    </source>
</evidence>